<dbReference type="OrthoDB" id="5295350at2"/>
<evidence type="ECO:0000313" key="2">
    <source>
        <dbReference type="EMBL" id="EPR39207.1"/>
    </source>
</evidence>
<dbReference type="Proteomes" id="UP000014977">
    <property type="component" value="Unassembled WGS sequence"/>
</dbReference>
<feature type="transmembrane region" description="Helical" evidence="1">
    <location>
        <begin position="86"/>
        <end position="107"/>
    </location>
</feature>
<reference evidence="2 3" key="1">
    <citation type="journal article" date="2013" name="Genome Announc.">
        <title>Draft genome sequences for three mercury-methylating, sulfate-reducing bacteria.</title>
        <authorList>
            <person name="Brown S.D."/>
            <person name="Hurt R.A.Jr."/>
            <person name="Gilmour C.C."/>
            <person name="Elias D.A."/>
        </authorList>
    </citation>
    <scope>NUCLEOTIDE SEQUENCE [LARGE SCALE GENOMIC DNA]</scope>
    <source>
        <strain evidence="2 3">DSM 2059</strain>
    </source>
</reference>
<keyword evidence="1" id="KW-0472">Membrane</keyword>
<dbReference type="AlphaFoldDB" id="S7TPR0"/>
<dbReference type="RefSeq" id="WP_020877468.1">
    <property type="nucleotide sequence ID" value="NZ_ATHJ01000091.1"/>
</dbReference>
<feature type="transmembrane region" description="Helical" evidence="1">
    <location>
        <begin position="138"/>
        <end position="159"/>
    </location>
</feature>
<gene>
    <name evidence="2" type="ORF">dsmv_2711</name>
</gene>
<protein>
    <recommendedName>
        <fullName evidence="4">Membrane-bound metal-dependent hydrolase</fullName>
    </recommendedName>
</protein>
<evidence type="ECO:0008006" key="4">
    <source>
        <dbReference type="Google" id="ProtNLM"/>
    </source>
</evidence>
<keyword evidence="1" id="KW-0812">Transmembrane</keyword>
<keyword evidence="1" id="KW-1133">Transmembrane helix</keyword>
<sequence>MADFKTHITAACAVSGLAATCLLAGGAARPEQVLLYFVLGSVGGVLPDIDADNSVPLKLTFDILSFVVAFVVMFSQPWGDSVIELALIWVAVFLAVKYLVFSFFIRMTVHRGVIHSIPAGVTFGLTVVILLDQVRGISAGYAWMGGFFLFMGYLVHLFLDELYSIDFSGMRMRGSFGTALKFISFRDMTATLVLYAAMILLFFTAPSPGRFLRLILDKSTYAGIRFLP</sequence>
<dbReference type="Pfam" id="PF04307">
    <property type="entry name" value="YdjM"/>
    <property type="match status" value="1"/>
</dbReference>
<comment type="caution">
    <text evidence="2">The sequence shown here is derived from an EMBL/GenBank/DDBJ whole genome shotgun (WGS) entry which is preliminary data.</text>
</comment>
<name>S7TPR0_DESML</name>
<dbReference type="eggNOG" id="COG1988">
    <property type="taxonomic scope" value="Bacteria"/>
</dbReference>
<dbReference type="EMBL" id="ATHJ01000091">
    <property type="protein sequence ID" value="EPR39207.1"/>
    <property type="molecule type" value="Genomic_DNA"/>
</dbReference>
<feature type="transmembrane region" description="Helical" evidence="1">
    <location>
        <begin position="179"/>
        <end position="203"/>
    </location>
</feature>
<dbReference type="STRING" id="897.B2D07_17545"/>
<dbReference type="PATRIC" id="fig|1121405.3.peg.2375"/>
<organism evidence="2 3">
    <name type="scientific">Desulfococcus multivorans DSM 2059</name>
    <dbReference type="NCBI Taxonomy" id="1121405"/>
    <lineage>
        <taxon>Bacteria</taxon>
        <taxon>Pseudomonadati</taxon>
        <taxon>Thermodesulfobacteriota</taxon>
        <taxon>Desulfobacteria</taxon>
        <taxon>Desulfobacterales</taxon>
        <taxon>Desulfococcaceae</taxon>
        <taxon>Desulfococcus</taxon>
    </lineage>
</organism>
<feature type="transmembrane region" description="Helical" evidence="1">
    <location>
        <begin position="113"/>
        <end position="131"/>
    </location>
</feature>
<dbReference type="InterPro" id="IPR007404">
    <property type="entry name" value="YdjM-like"/>
</dbReference>
<keyword evidence="3" id="KW-1185">Reference proteome</keyword>
<evidence type="ECO:0000256" key="1">
    <source>
        <dbReference type="SAM" id="Phobius"/>
    </source>
</evidence>
<accession>S7TPR0</accession>
<proteinExistence type="predicted"/>
<evidence type="ECO:0000313" key="3">
    <source>
        <dbReference type="Proteomes" id="UP000014977"/>
    </source>
</evidence>